<feature type="transmembrane region" description="Helical" evidence="9">
    <location>
        <begin position="425"/>
        <end position="454"/>
    </location>
</feature>
<keyword evidence="8 9" id="KW-0472">Membrane</keyword>
<feature type="transmembrane region" description="Helical" evidence="9">
    <location>
        <begin position="385"/>
        <end position="405"/>
    </location>
</feature>
<keyword evidence="6" id="KW-0067">ATP-binding</keyword>
<dbReference type="FunFam" id="3.40.50.300:FF:000298">
    <property type="entry name" value="ATP-binding cassette sub-family A member 12"/>
    <property type="match status" value="1"/>
</dbReference>
<keyword evidence="7 9" id="KW-1133">Transmembrane helix</keyword>
<dbReference type="GeneTree" id="ENSGT00940000155289"/>
<dbReference type="InterPro" id="IPR003439">
    <property type="entry name" value="ABC_transporter-like_ATP-bd"/>
</dbReference>
<evidence type="ECO:0000256" key="6">
    <source>
        <dbReference type="ARBA" id="ARBA00022840"/>
    </source>
</evidence>
<dbReference type="CDD" id="cd03263">
    <property type="entry name" value="ABC_subfamily_A"/>
    <property type="match status" value="2"/>
</dbReference>
<dbReference type="Ensembl" id="ENSEBUT00000024041.1">
    <property type="protein sequence ID" value="ENSEBUP00000023466.1"/>
    <property type="gene ID" value="ENSEBUG00000014441.1"/>
</dbReference>
<dbReference type="GO" id="GO:0016020">
    <property type="term" value="C:membrane"/>
    <property type="evidence" value="ECO:0007669"/>
    <property type="project" value="UniProtKB-SubCell"/>
</dbReference>
<evidence type="ECO:0000256" key="2">
    <source>
        <dbReference type="ARBA" id="ARBA00022448"/>
    </source>
</evidence>
<dbReference type="FunFam" id="3.40.50.300:FF:000327">
    <property type="entry name" value="ATP-binding cassette sub-family A member 3"/>
    <property type="match status" value="1"/>
</dbReference>
<evidence type="ECO:0000256" key="5">
    <source>
        <dbReference type="ARBA" id="ARBA00022741"/>
    </source>
</evidence>
<dbReference type="SMART" id="SM00382">
    <property type="entry name" value="AAA"/>
    <property type="match status" value="2"/>
</dbReference>
<evidence type="ECO:0000256" key="1">
    <source>
        <dbReference type="ARBA" id="ARBA00004141"/>
    </source>
</evidence>
<evidence type="ECO:0000313" key="12">
    <source>
        <dbReference type="Proteomes" id="UP000694388"/>
    </source>
</evidence>
<feature type="transmembrane region" description="Helical" evidence="9">
    <location>
        <begin position="21"/>
        <end position="42"/>
    </location>
</feature>
<dbReference type="InterPro" id="IPR013525">
    <property type="entry name" value="ABC2_TM"/>
</dbReference>
<dbReference type="InterPro" id="IPR003593">
    <property type="entry name" value="AAA+_ATPase"/>
</dbReference>
<evidence type="ECO:0000256" key="4">
    <source>
        <dbReference type="ARBA" id="ARBA00022737"/>
    </source>
</evidence>
<accession>A0A8C4X0D4</accession>
<evidence type="ECO:0000259" key="10">
    <source>
        <dbReference type="PROSITE" id="PS50893"/>
    </source>
</evidence>
<dbReference type="Pfam" id="PF12698">
    <property type="entry name" value="ABC2_membrane_3"/>
    <property type="match status" value="2"/>
</dbReference>
<feature type="transmembrane region" description="Helical" evidence="9">
    <location>
        <begin position="1389"/>
        <end position="1409"/>
    </location>
</feature>
<dbReference type="PANTHER" id="PTHR19229">
    <property type="entry name" value="ATP-BINDING CASSETTE TRANSPORTER SUBFAMILY A ABCA"/>
    <property type="match status" value="1"/>
</dbReference>
<feature type="transmembrane region" description="Helical" evidence="9">
    <location>
        <begin position="493"/>
        <end position="513"/>
    </location>
</feature>
<dbReference type="SUPFAM" id="SSF52540">
    <property type="entry name" value="P-loop containing nucleoside triphosphate hydrolases"/>
    <property type="match status" value="2"/>
</dbReference>
<feature type="domain" description="ABC transporter" evidence="10">
    <location>
        <begin position="654"/>
        <end position="886"/>
    </location>
</feature>
<feature type="transmembrane region" description="Helical" evidence="9">
    <location>
        <begin position="466"/>
        <end position="486"/>
    </location>
</feature>
<sequence length="1922" mass="214747">MAKLQQFGLLLWKNYVLQKRQVLVTIIELALPALFAAILIAIRQRVSFTEYPNSTYYRPLSVDRLPQQLMKIHMLHYPEFKDVGWFFAYSPGNATPVREIASHVEKKLAHDVKALPFETEKHLIAFIKAENRSSDNVLAAMVIHHNFGDAAKTLPKKVRYDLRFKFSPRNPSLDEQSQLNLNHDYKWETNHLFPAFPVPGPRESRHNDGGTPGYYREGFLAVQHCINSAIILLQAARSANERNGVSTNHSKLLSVPAVDSRVYRRVEEDPSQTPDLNLHIKNLFDLRIFNNSEISNHSGGAIAEMFGKAVGGKLPTEGRGTASAASRPTEKLMGGISRPQRFRNATKESDNDIPEWLKKLKVEAMRFPYPPYHNDLFVLAIQMQLPLLIVLSFVYSAVNIVRALVTEKESKLKEYMRMMGLSNWLHWSAWFFKSFALLSISSACITAILCIQVGKQGAVLHYSDPSLVFCFILIFALSTITFCFMISSLFSKANVAATAGGFLYLLSYVPYLFVVPWYDSIGLGLKLTACLGSNVAIAMGGQLVGVWEGKGVGLQWSQLWHGVSAMDPFCMGHVLAMLLLDCVLYTLIAVYVEAVFPGQYGIPQPAYFFLLPSYWLGNQRWCPLELIEEDSNCDWETESGKFFEHEPYGAPAGIRVQNLYKVFGKGKRMKAAVKGLTMNMYEGQITALLGHNGAGKTTTLSILTGLFSPSHGTALVNGCDIRYDMSLVRRSLGLCPQHDVLFMDLTVEEHLIFFAKLKGNKHGVEGAVAVTLRALQLEDKRYARAKTLSGGMRRKLSIGIAFIGNPKVVLLDEPTSGMDPVARRAVWDVVLAQRRGRTILLTTHFMEEAEVLADRLAILAHGRLQCCGSPLFLKHRYGAGYRMVVVKRAEADVAWINKLVQSHIPDAELARNAGAELAFILPTSSTHMFVWLFTELERRREELGITSYGVSVTPMEEVFLSVSEKAEARLSIAGRDTLAGLEYLSDHRLQDCTAEMDAASTTATDDCSTLISEDLLNLKLNTGIWLLLQQSWAMVVKRTIYCWRNWRLIIVQFLVPLVFTTIALIAARTLPSPHDSSPIDLGLVTYGHQLLVPYAVHNGTFPSVQRSASWPPIVTSLPPMSRLAYASRLYWWLNDWPKRLSSPMPMFSAPLLRVKPPSTKLGSMLPANRADCFVLESAKDSIAYYLAQSFGDQLKNTTFRPVFVNQKTKFSNGSMEDYLVAQATAEGGAFNEHCVTAAYFLEHNDESTVALALFNDQGLHTPAVALQLLHNGVLHAAAGLGFTIQARNFPLPRNSTERTMDQLRESEVGFAVAFNIMYGLASLTSSFAVLLVIERSGGSRHIQQVTGVRAVAYWLPTFLWDLLNFMVPCCLILGVFASFRIKAYVEDGHLLHVLLILLLHGWAVIPLMYLLQHCFVLPASAYARLTMFNILSGTASFLTVNILRIPELELQSLADRMDDVFLVLPNYCLGQSLSYFYENYQFIKICTSSFVAAWACQRNNITYKLNYLAWQPYGIGRYLVAMAIQGFVCLIFICLLELGVGRLLIRTVNCIRRRRYINLLHRPQEVYDEGYKEDEDVARERLHVHRLHPLPENEQIVAQGLRKVYGIRDPVLAVEELSLAIPPGECFGLLGFNGAGKSTTFRMLTGEETPTAGNAMLAGYSLASHLRKAQQRLGYCPQSGGLLEHLTGRENLRLIARLRGAPECHIPGLLHEALCSLHLQAHADRLVQDYSGGTKRRLSVAVALLGSPPVILLDEPSTGIDPLGRRLIWGALTNERDDGSALLITSHSMDECEALCTRLGIMVNGRLRCLGSPQHLKSRYGSGYTLLARVGVPSGVSHAADAQPFKCFVESTFPGSILKDQHQSMVHYHLTDMHLSWAEVFDILERAKMDYCLEDYSISQISLEQVFLGFAQLQRELHTCYA</sequence>
<keyword evidence="5" id="KW-0547">Nucleotide-binding</keyword>
<comment type="subcellular location">
    <subcellularLocation>
        <location evidence="1">Membrane</location>
        <topology evidence="1">Multi-pass membrane protein</topology>
    </subcellularLocation>
</comment>
<feature type="transmembrane region" description="Helical" evidence="9">
    <location>
        <begin position="1518"/>
        <end position="1545"/>
    </location>
</feature>
<name>A0A8C4X0D4_EPTBU</name>
<evidence type="ECO:0000256" key="8">
    <source>
        <dbReference type="ARBA" id="ARBA00023136"/>
    </source>
</evidence>
<keyword evidence="12" id="KW-1185">Reference proteome</keyword>
<keyword evidence="3 9" id="KW-0812">Transmembrane</keyword>
<dbReference type="InterPro" id="IPR017871">
    <property type="entry name" value="ABC_transporter-like_CS"/>
</dbReference>
<evidence type="ECO:0000313" key="11">
    <source>
        <dbReference type="Ensembl" id="ENSEBUP00000023466.1"/>
    </source>
</evidence>
<keyword evidence="4" id="KW-0677">Repeat</keyword>
<feature type="transmembrane region" description="Helical" evidence="9">
    <location>
        <begin position="1353"/>
        <end position="1377"/>
    </location>
</feature>
<proteinExistence type="predicted"/>
<dbReference type="Pfam" id="PF00005">
    <property type="entry name" value="ABC_tran"/>
    <property type="match status" value="2"/>
</dbReference>
<dbReference type="InterPro" id="IPR026082">
    <property type="entry name" value="ABCA"/>
</dbReference>
<dbReference type="PANTHER" id="PTHR19229:SF98">
    <property type="entry name" value="PHOSPHOLIPID-TRANSPORTING ATPASE ABCA3"/>
    <property type="match status" value="1"/>
</dbReference>
<feature type="transmembrane region" description="Helical" evidence="9">
    <location>
        <begin position="1308"/>
        <end position="1333"/>
    </location>
</feature>
<dbReference type="InterPro" id="IPR027417">
    <property type="entry name" value="P-loop_NTPase"/>
</dbReference>
<organism evidence="11 12">
    <name type="scientific">Eptatretus burgeri</name>
    <name type="common">Inshore hagfish</name>
    <dbReference type="NCBI Taxonomy" id="7764"/>
    <lineage>
        <taxon>Eukaryota</taxon>
        <taxon>Metazoa</taxon>
        <taxon>Chordata</taxon>
        <taxon>Craniata</taxon>
        <taxon>Vertebrata</taxon>
        <taxon>Cyclostomata</taxon>
        <taxon>Myxini</taxon>
        <taxon>Myxiniformes</taxon>
        <taxon>Myxinidae</taxon>
        <taxon>Eptatretinae</taxon>
        <taxon>Eptatretus</taxon>
    </lineage>
</organism>
<evidence type="ECO:0000256" key="9">
    <source>
        <dbReference type="SAM" id="Phobius"/>
    </source>
</evidence>
<feature type="transmembrane region" description="Helical" evidence="9">
    <location>
        <begin position="1046"/>
        <end position="1067"/>
    </location>
</feature>
<dbReference type="PROSITE" id="PS50893">
    <property type="entry name" value="ABC_TRANSPORTER_2"/>
    <property type="match status" value="2"/>
</dbReference>
<feature type="transmembrane region" description="Helical" evidence="9">
    <location>
        <begin position="1421"/>
        <end position="1443"/>
    </location>
</feature>
<dbReference type="Pfam" id="PF23321">
    <property type="entry name" value="R1_ABCA1"/>
    <property type="match status" value="1"/>
</dbReference>
<dbReference type="GO" id="GO:0140359">
    <property type="term" value="F:ABC-type transporter activity"/>
    <property type="evidence" value="ECO:0007669"/>
    <property type="project" value="InterPro"/>
</dbReference>
<keyword evidence="2" id="KW-0813">Transport</keyword>
<protein>
    <submittedName>
        <fullName evidence="11">ATP-binding cassette, sub-family A (ABC1), member 3b</fullName>
    </submittedName>
</protein>
<dbReference type="GO" id="GO:0005524">
    <property type="term" value="F:ATP binding"/>
    <property type="evidence" value="ECO:0007669"/>
    <property type="project" value="UniProtKB-KW"/>
</dbReference>
<reference evidence="11" key="2">
    <citation type="submission" date="2025-09" db="UniProtKB">
        <authorList>
            <consortium name="Ensembl"/>
        </authorList>
    </citation>
    <scope>IDENTIFICATION</scope>
</reference>
<feature type="domain" description="ABC transporter" evidence="10">
    <location>
        <begin position="1596"/>
        <end position="1829"/>
    </location>
</feature>
<reference evidence="11" key="1">
    <citation type="submission" date="2025-08" db="UniProtKB">
        <authorList>
            <consortium name="Ensembl"/>
        </authorList>
    </citation>
    <scope>IDENTIFICATION</scope>
</reference>
<feature type="transmembrane region" description="Helical" evidence="9">
    <location>
        <begin position="568"/>
        <end position="592"/>
    </location>
</feature>
<dbReference type="Proteomes" id="UP000694388">
    <property type="component" value="Unplaced"/>
</dbReference>
<dbReference type="GO" id="GO:0005319">
    <property type="term" value="F:lipid transporter activity"/>
    <property type="evidence" value="ECO:0007669"/>
    <property type="project" value="TreeGrafter"/>
</dbReference>
<evidence type="ECO:0000256" key="7">
    <source>
        <dbReference type="ARBA" id="ARBA00022989"/>
    </source>
</evidence>
<dbReference type="InterPro" id="IPR056264">
    <property type="entry name" value="R2_ABCA1-4-like"/>
</dbReference>
<evidence type="ECO:0000256" key="3">
    <source>
        <dbReference type="ARBA" id="ARBA00022692"/>
    </source>
</evidence>
<dbReference type="PROSITE" id="PS00211">
    <property type="entry name" value="ABC_TRANSPORTER_1"/>
    <property type="match status" value="1"/>
</dbReference>
<dbReference type="GO" id="GO:0016887">
    <property type="term" value="F:ATP hydrolysis activity"/>
    <property type="evidence" value="ECO:0007669"/>
    <property type="project" value="InterPro"/>
</dbReference>
<dbReference type="Gene3D" id="3.40.50.300">
    <property type="entry name" value="P-loop containing nucleotide triphosphate hydrolases"/>
    <property type="match status" value="2"/>
</dbReference>